<evidence type="ECO:0000256" key="2">
    <source>
        <dbReference type="ARBA" id="ARBA00022670"/>
    </source>
</evidence>
<evidence type="ECO:0000256" key="3">
    <source>
        <dbReference type="ARBA" id="ARBA00022801"/>
    </source>
</evidence>
<evidence type="ECO:0000256" key="4">
    <source>
        <dbReference type="ARBA" id="ARBA00022825"/>
    </source>
</evidence>
<dbReference type="InterPro" id="IPR041489">
    <property type="entry name" value="PDZ_6"/>
</dbReference>
<dbReference type="InterPro" id="IPR001478">
    <property type="entry name" value="PDZ"/>
</dbReference>
<reference evidence="9 10" key="1">
    <citation type="submission" date="2024-06" db="EMBL/GenBank/DDBJ databases">
        <authorList>
            <person name="Kaempfer P."/>
            <person name="Viver T."/>
        </authorList>
    </citation>
    <scope>NUCLEOTIDE SEQUENCE [LARGE SCALE GENOMIC DNA]</scope>
    <source>
        <strain evidence="9 10">ST-75</strain>
    </source>
</reference>
<feature type="domain" description="PDZ" evidence="7">
    <location>
        <begin position="95"/>
        <end position="165"/>
    </location>
</feature>
<dbReference type="Pfam" id="PF17820">
    <property type="entry name" value="PDZ_6"/>
    <property type="match status" value="1"/>
</dbReference>
<dbReference type="EMBL" id="JBELQB010000006">
    <property type="protein sequence ID" value="MFL9837826.1"/>
    <property type="molecule type" value="Genomic_DNA"/>
</dbReference>
<accession>A0ABW8YEX2</accession>
<dbReference type="SUPFAM" id="SSF52096">
    <property type="entry name" value="ClpP/crotonase"/>
    <property type="match status" value="1"/>
</dbReference>
<evidence type="ECO:0000313" key="10">
    <source>
        <dbReference type="Proteomes" id="UP001629059"/>
    </source>
</evidence>
<name>A0ABW8YEX2_9FLAO</name>
<sequence length="545" mass="61035">MLSKLKRKYVIPVVAVAFLFVGASFKNDFFEIAKQIEIFTTLFKTVNVNYVDETNPGELMDIAIKNMLADLDPYTVYFNEQDVAKFKINNTGEYTGIGALITRKDGRLIIKEPYKDYPADKAGLKAGDEIIQIGDVNLVDFKEDAGELLKGTKNTSIDIKYLRQGKTLNTKLILSEVDLNAVPYYAMVDATTGYIVLSQFNAKASSETKEALLDLKKQGATKIILDLRGNPGGLLGEAVNICNLFLPKDETIVTTKSKNEKYNNVYKTQRAPIDTEIPLVVIVNGKSASASEIVSGALQDLDRAVVVGSRSFGKGLVQRPLELTYGTQVKVTISRYYTPSGRGIQALDYTHKDADGKAIRIDQKDYNAFKTRNGRTVYDGGGILPDVVMEESKQSSIADALQRNDAIFNYVTDYYYKHPNLGTTIPTFSDADYNGFKQFLKTTNFDFDTETERSLKATLEIAKKEKVDETIAAEYNQLLAALKKSEEKELDQNKEEIKKLIVDDIITRYQYKEGLYKYYTTSNPEIKKATDLLNNSAEYNKILSK</sequence>
<dbReference type="SMART" id="SM00245">
    <property type="entry name" value="TSPc"/>
    <property type="match status" value="1"/>
</dbReference>
<gene>
    <name evidence="9" type="ORF">ABS768_09980</name>
</gene>
<dbReference type="PANTHER" id="PTHR32060:SF30">
    <property type="entry name" value="CARBOXY-TERMINAL PROCESSING PROTEASE CTPA"/>
    <property type="match status" value="1"/>
</dbReference>
<organism evidence="9 10">
    <name type="scientific">Flavobacterium rhizophilum</name>
    <dbReference type="NCBI Taxonomy" id="3163296"/>
    <lineage>
        <taxon>Bacteria</taxon>
        <taxon>Pseudomonadati</taxon>
        <taxon>Bacteroidota</taxon>
        <taxon>Flavobacteriia</taxon>
        <taxon>Flavobacteriales</taxon>
        <taxon>Flavobacteriaceae</taxon>
        <taxon>Flavobacterium</taxon>
    </lineage>
</organism>
<protein>
    <submittedName>
        <fullName evidence="9">S41 family peptidase</fullName>
    </submittedName>
</protein>
<evidence type="ECO:0000259" key="8">
    <source>
        <dbReference type="SMART" id="SM00245"/>
    </source>
</evidence>
<comment type="similarity">
    <text evidence="1 5">Belongs to the peptidase S41A family.</text>
</comment>
<keyword evidence="10" id="KW-1185">Reference proteome</keyword>
<feature type="coiled-coil region" evidence="6">
    <location>
        <begin position="476"/>
        <end position="503"/>
    </location>
</feature>
<dbReference type="CDD" id="cd07560">
    <property type="entry name" value="Peptidase_S41_CPP"/>
    <property type="match status" value="1"/>
</dbReference>
<dbReference type="InterPro" id="IPR029045">
    <property type="entry name" value="ClpP/crotonase-like_dom_sf"/>
</dbReference>
<dbReference type="Gene3D" id="2.30.42.10">
    <property type="match status" value="1"/>
</dbReference>
<dbReference type="InterPro" id="IPR036034">
    <property type="entry name" value="PDZ_sf"/>
</dbReference>
<dbReference type="InterPro" id="IPR004447">
    <property type="entry name" value="Peptidase_S41A"/>
</dbReference>
<keyword evidence="4 5" id="KW-0720">Serine protease</keyword>
<dbReference type="Pfam" id="PF03572">
    <property type="entry name" value="Peptidase_S41"/>
    <property type="match status" value="1"/>
</dbReference>
<dbReference type="Proteomes" id="UP001629059">
    <property type="component" value="Unassembled WGS sequence"/>
</dbReference>
<dbReference type="NCBIfam" id="TIGR00225">
    <property type="entry name" value="prc"/>
    <property type="match status" value="1"/>
</dbReference>
<comment type="caution">
    <text evidence="9">The sequence shown here is derived from an EMBL/GenBank/DDBJ whole genome shotgun (WGS) entry which is preliminary data.</text>
</comment>
<dbReference type="PANTHER" id="PTHR32060">
    <property type="entry name" value="TAIL-SPECIFIC PROTEASE"/>
    <property type="match status" value="1"/>
</dbReference>
<evidence type="ECO:0000256" key="1">
    <source>
        <dbReference type="ARBA" id="ARBA00009179"/>
    </source>
</evidence>
<evidence type="ECO:0000313" key="9">
    <source>
        <dbReference type="EMBL" id="MFL9837826.1"/>
    </source>
</evidence>
<evidence type="ECO:0000256" key="6">
    <source>
        <dbReference type="SAM" id="Coils"/>
    </source>
</evidence>
<dbReference type="Gene3D" id="3.90.226.10">
    <property type="entry name" value="2-enoyl-CoA Hydratase, Chain A, domain 1"/>
    <property type="match status" value="1"/>
</dbReference>
<keyword evidence="3 5" id="KW-0378">Hydrolase</keyword>
<feature type="domain" description="Tail specific protease" evidence="8">
    <location>
        <begin position="165"/>
        <end position="352"/>
    </location>
</feature>
<dbReference type="RefSeq" id="WP_408074819.1">
    <property type="nucleotide sequence ID" value="NZ_JBELQB010000006.1"/>
</dbReference>
<dbReference type="SUPFAM" id="SSF50156">
    <property type="entry name" value="PDZ domain-like"/>
    <property type="match status" value="1"/>
</dbReference>
<dbReference type="Gene3D" id="3.30.750.44">
    <property type="match status" value="1"/>
</dbReference>
<keyword evidence="6" id="KW-0175">Coiled coil</keyword>
<evidence type="ECO:0000259" key="7">
    <source>
        <dbReference type="SMART" id="SM00228"/>
    </source>
</evidence>
<proteinExistence type="inferred from homology"/>
<evidence type="ECO:0000256" key="5">
    <source>
        <dbReference type="RuleBase" id="RU004404"/>
    </source>
</evidence>
<dbReference type="InterPro" id="IPR005151">
    <property type="entry name" value="Tail-specific_protease"/>
</dbReference>
<keyword evidence="2 5" id="KW-0645">Protease</keyword>
<dbReference type="SMART" id="SM00228">
    <property type="entry name" value="PDZ"/>
    <property type="match status" value="1"/>
</dbReference>